<dbReference type="VEuPathDB" id="PlasmoDB:C922_05294"/>
<feature type="compositionally biased region" description="Basic and acidic residues" evidence="1">
    <location>
        <begin position="221"/>
        <end position="245"/>
    </location>
</feature>
<feature type="compositionally biased region" description="Polar residues" evidence="1">
    <location>
        <begin position="246"/>
        <end position="256"/>
    </location>
</feature>
<dbReference type="GeneID" id="20040568"/>
<feature type="compositionally biased region" description="Polar residues" evidence="1">
    <location>
        <begin position="27"/>
        <end position="39"/>
    </location>
</feature>
<dbReference type="AlphaFoldDB" id="W6ZYE4"/>
<feature type="compositionally biased region" description="Polar residues" evidence="1">
    <location>
        <begin position="1"/>
        <end position="11"/>
    </location>
</feature>
<name>W6ZYE4_9APIC</name>
<feature type="compositionally biased region" description="Basic and acidic residues" evidence="1">
    <location>
        <begin position="170"/>
        <end position="191"/>
    </location>
</feature>
<organism evidence="2 3">
    <name type="scientific">Plasmodium inui San Antonio 1</name>
    <dbReference type="NCBI Taxonomy" id="1237626"/>
    <lineage>
        <taxon>Eukaryota</taxon>
        <taxon>Sar</taxon>
        <taxon>Alveolata</taxon>
        <taxon>Apicomplexa</taxon>
        <taxon>Aconoidasida</taxon>
        <taxon>Haemosporida</taxon>
        <taxon>Plasmodiidae</taxon>
        <taxon>Plasmodium</taxon>
        <taxon>Plasmodium (Plasmodium)</taxon>
    </lineage>
</organism>
<protein>
    <submittedName>
        <fullName evidence="2">Uncharacterized protein</fullName>
    </submittedName>
</protein>
<feature type="compositionally biased region" description="Basic and acidic residues" evidence="1">
    <location>
        <begin position="12"/>
        <end position="24"/>
    </location>
</feature>
<dbReference type="Proteomes" id="UP000030640">
    <property type="component" value="Unassembled WGS sequence"/>
</dbReference>
<evidence type="ECO:0000256" key="1">
    <source>
        <dbReference type="SAM" id="MobiDB-lite"/>
    </source>
</evidence>
<feature type="compositionally biased region" description="Basic and acidic residues" evidence="1">
    <location>
        <begin position="41"/>
        <end position="58"/>
    </location>
</feature>
<reference evidence="2 3" key="1">
    <citation type="submission" date="2013-02" db="EMBL/GenBank/DDBJ databases">
        <title>The Genome Sequence of Plasmodium inui San Antonio 1.</title>
        <authorList>
            <consortium name="The Broad Institute Genome Sequencing Platform"/>
            <consortium name="The Broad Institute Genome Sequencing Center for Infectious Disease"/>
            <person name="Neafsey D."/>
            <person name="Cheeseman I."/>
            <person name="Volkman S."/>
            <person name="Adams J."/>
            <person name="Walker B."/>
            <person name="Young S.K."/>
            <person name="Zeng Q."/>
            <person name="Gargeya S."/>
            <person name="Fitzgerald M."/>
            <person name="Haas B."/>
            <person name="Abouelleil A."/>
            <person name="Alvarado L."/>
            <person name="Arachchi H.M."/>
            <person name="Berlin A.M."/>
            <person name="Chapman S.B."/>
            <person name="Dewar J."/>
            <person name="Goldberg J."/>
            <person name="Griggs A."/>
            <person name="Gujja S."/>
            <person name="Hansen M."/>
            <person name="Howarth C."/>
            <person name="Imamovic A."/>
            <person name="Larimer J."/>
            <person name="McCowan C."/>
            <person name="Murphy C."/>
            <person name="Neiman D."/>
            <person name="Pearson M."/>
            <person name="Priest M."/>
            <person name="Roberts A."/>
            <person name="Saif S."/>
            <person name="Shea T."/>
            <person name="Sisk P."/>
            <person name="Sykes S."/>
            <person name="Wortman J."/>
            <person name="Nusbaum C."/>
            <person name="Birren B."/>
        </authorList>
    </citation>
    <scope>NUCLEOTIDE SEQUENCE [LARGE SCALE GENOMIC DNA]</scope>
    <source>
        <strain evidence="2 3">San Antonio 1</strain>
    </source>
</reference>
<gene>
    <name evidence="2" type="ORF">C922_05294</name>
</gene>
<evidence type="ECO:0000313" key="3">
    <source>
        <dbReference type="Proteomes" id="UP000030640"/>
    </source>
</evidence>
<proteinExistence type="predicted"/>
<accession>W6ZYE4</accession>
<evidence type="ECO:0000313" key="2">
    <source>
        <dbReference type="EMBL" id="EUD64320.1"/>
    </source>
</evidence>
<sequence>MTPSDENTARQSQKDTITEMKIPENAECNTNEKIQNSTEGPKLDNRTEKNNVMKRELSQESDLEERQNTIQGQVKPGVQQLKGKRSQQDSQGNRATCMSGKAITSRGQANSQQIINAPSKTKAPQGGRISPKDEERRITRTLSDASEIDPESWGHKWRPKGTPQGKKGKRMTDGNGKGERPKKSGKAEGQKIRTRKTAGKGRIPNRQKTGGKIKWGGTEKQSSRDPSRIRRDPDSAMERTSETVTHRQQSRILLWM</sequence>
<feature type="region of interest" description="Disordered" evidence="1">
    <location>
        <begin position="1"/>
        <end position="256"/>
    </location>
</feature>
<keyword evidence="3" id="KW-1185">Reference proteome</keyword>
<feature type="compositionally biased region" description="Polar residues" evidence="1">
    <location>
        <begin position="105"/>
        <end position="119"/>
    </location>
</feature>
<dbReference type="EMBL" id="KI965512">
    <property type="protein sequence ID" value="EUD64320.1"/>
    <property type="molecule type" value="Genomic_DNA"/>
</dbReference>
<dbReference type="RefSeq" id="XP_008819087.1">
    <property type="nucleotide sequence ID" value="XM_008820865.1"/>
</dbReference>
<feature type="compositionally biased region" description="Basic residues" evidence="1">
    <location>
        <begin position="192"/>
        <end position="211"/>
    </location>
</feature>